<dbReference type="AlphaFoldDB" id="A0A015U5G3"/>
<accession>A0A015U5G3</accession>
<dbReference type="InterPro" id="IPR028098">
    <property type="entry name" value="Glyco_trans_4-like_N"/>
</dbReference>
<keyword evidence="3" id="KW-0808">Transferase</keyword>
<evidence type="ECO:0000313" key="3">
    <source>
        <dbReference type="EMBL" id="EXY92069.1"/>
    </source>
</evidence>
<dbReference type="PATRIC" id="fig|1339316.3.peg.1073"/>
<organism evidence="3 4">
    <name type="scientific">Bacteroides fragilis str. 3998T(B)3</name>
    <dbReference type="NCBI Taxonomy" id="1339316"/>
    <lineage>
        <taxon>Bacteria</taxon>
        <taxon>Pseudomonadati</taxon>
        <taxon>Bacteroidota</taxon>
        <taxon>Bacteroidia</taxon>
        <taxon>Bacteroidales</taxon>
        <taxon>Bacteroidaceae</taxon>
        <taxon>Bacteroides</taxon>
    </lineage>
</organism>
<proteinExistence type="predicted"/>
<dbReference type="Pfam" id="PF13439">
    <property type="entry name" value="Glyco_transf_4"/>
    <property type="match status" value="1"/>
</dbReference>
<evidence type="ECO:0000259" key="1">
    <source>
        <dbReference type="Pfam" id="PF00534"/>
    </source>
</evidence>
<protein>
    <submittedName>
        <fullName evidence="3">Glycosyl transferases group 1 family protein</fullName>
    </submittedName>
</protein>
<dbReference type="Gene3D" id="3.40.50.2000">
    <property type="entry name" value="Glycogen Phosphorylase B"/>
    <property type="match status" value="2"/>
</dbReference>
<sequence length="389" mass="44545">MNIVFFHGNGIVPTLGGISRITDTLGALFVDKGNNVWYIGAQDKHKGQKYCSWQSFLPSSELFADENIRYIINFIKKHQVDVIINQCALDHRSAQFLALCKKEVDFLLVSCFHNSILTPVLNGAYQKEYLLKTKGFGWLFYLMKTRLISSIITAFYICKYRKYYLSTVQNSDRVVLLCDGQRSELYRMCGITSSEKIRVIPNCTDINIEQPQCKEQIVVWVGTFDYSVKRPDNMLRIWKQVESKHPDWNLLMLGDGPSWKEMKELSKSLGLQRVSFSGRVQPEVYYKKSSILCVTSVHESFSLVTLEAQRAGCVPILNNAFSPAPMLIQDGENGYLVPAFDNNAFANKLDSLMNNPVKREKMSMKAVESIKRFSLDVVYAQWLKELKND</sequence>
<comment type="caution">
    <text evidence="3">The sequence shown here is derived from an EMBL/GenBank/DDBJ whole genome shotgun (WGS) entry which is preliminary data.</text>
</comment>
<dbReference type="GO" id="GO:0016757">
    <property type="term" value="F:glycosyltransferase activity"/>
    <property type="evidence" value="ECO:0007669"/>
    <property type="project" value="InterPro"/>
</dbReference>
<dbReference type="EMBL" id="JGDB01000023">
    <property type="protein sequence ID" value="EXY92069.1"/>
    <property type="molecule type" value="Genomic_DNA"/>
</dbReference>
<name>A0A015U5G3_BACFG</name>
<dbReference type="PANTHER" id="PTHR12526">
    <property type="entry name" value="GLYCOSYLTRANSFERASE"/>
    <property type="match status" value="1"/>
</dbReference>
<evidence type="ECO:0000313" key="4">
    <source>
        <dbReference type="Proteomes" id="UP000020773"/>
    </source>
</evidence>
<dbReference type="InterPro" id="IPR001296">
    <property type="entry name" value="Glyco_trans_1"/>
</dbReference>
<dbReference type="PANTHER" id="PTHR12526:SF630">
    <property type="entry name" value="GLYCOSYLTRANSFERASE"/>
    <property type="match status" value="1"/>
</dbReference>
<evidence type="ECO:0000259" key="2">
    <source>
        <dbReference type="Pfam" id="PF13439"/>
    </source>
</evidence>
<gene>
    <name evidence="3" type="ORF">M125_1108</name>
</gene>
<feature type="domain" description="Glycosyltransferase subfamily 4-like N-terminal" evidence="2">
    <location>
        <begin position="16"/>
        <end position="206"/>
    </location>
</feature>
<dbReference type="Proteomes" id="UP000020773">
    <property type="component" value="Unassembled WGS sequence"/>
</dbReference>
<reference evidence="3 4" key="1">
    <citation type="submission" date="2014-02" db="EMBL/GenBank/DDBJ databases">
        <authorList>
            <person name="Sears C."/>
            <person name="Carroll K."/>
            <person name="Sack B.R."/>
            <person name="Qadri F."/>
            <person name="Myers L.L."/>
            <person name="Chung G.-T."/>
            <person name="Escheverria P."/>
            <person name="Fraser C.M."/>
            <person name="Sadzewicz L."/>
            <person name="Shefchek K.A."/>
            <person name="Tallon L."/>
            <person name="Das S.P."/>
            <person name="Daugherty S."/>
            <person name="Mongodin E.F."/>
        </authorList>
    </citation>
    <scope>NUCLEOTIDE SEQUENCE [LARGE SCALE GENOMIC DNA]</scope>
    <source>
        <strain evidence="4">3998T(B)3</strain>
    </source>
</reference>
<dbReference type="RefSeq" id="WP_032532698.1">
    <property type="nucleotide sequence ID" value="NZ_JGDB01000023.1"/>
</dbReference>
<dbReference type="Pfam" id="PF00534">
    <property type="entry name" value="Glycos_transf_1"/>
    <property type="match status" value="1"/>
</dbReference>
<dbReference type="SUPFAM" id="SSF53756">
    <property type="entry name" value="UDP-Glycosyltransferase/glycogen phosphorylase"/>
    <property type="match status" value="1"/>
</dbReference>
<feature type="domain" description="Glycosyl transferase family 1" evidence="1">
    <location>
        <begin position="211"/>
        <end position="366"/>
    </location>
</feature>